<feature type="transmembrane region" description="Helical" evidence="1">
    <location>
        <begin position="274"/>
        <end position="295"/>
    </location>
</feature>
<feature type="transmembrane region" description="Helical" evidence="1">
    <location>
        <begin position="419"/>
        <end position="439"/>
    </location>
</feature>
<keyword evidence="1" id="KW-0472">Membrane</keyword>
<organism evidence="2 3">
    <name type="scientific">Holothuria leucospilota</name>
    <name type="common">Black long sea cucumber</name>
    <name type="synonym">Mertensiothuria leucospilota</name>
    <dbReference type="NCBI Taxonomy" id="206669"/>
    <lineage>
        <taxon>Eukaryota</taxon>
        <taxon>Metazoa</taxon>
        <taxon>Echinodermata</taxon>
        <taxon>Eleutherozoa</taxon>
        <taxon>Echinozoa</taxon>
        <taxon>Holothuroidea</taxon>
        <taxon>Aspidochirotacea</taxon>
        <taxon>Aspidochirotida</taxon>
        <taxon>Holothuriidae</taxon>
        <taxon>Holothuria</taxon>
    </lineage>
</organism>
<feature type="transmembrane region" description="Helical" evidence="1">
    <location>
        <begin position="372"/>
        <end position="396"/>
    </location>
</feature>
<keyword evidence="1" id="KW-0812">Transmembrane</keyword>
<reference evidence="2" key="1">
    <citation type="submission" date="2021-10" db="EMBL/GenBank/DDBJ databases">
        <title>Tropical sea cucumber genome reveals ecological adaptation and Cuvierian tubules defense mechanism.</title>
        <authorList>
            <person name="Chen T."/>
        </authorList>
    </citation>
    <scope>NUCLEOTIDE SEQUENCE</scope>
    <source>
        <strain evidence="2">Nanhai2018</strain>
        <tissue evidence="2">Muscle</tissue>
    </source>
</reference>
<protein>
    <submittedName>
        <fullName evidence="2">Uncharacterized protein</fullName>
    </submittedName>
</protein>
<dbReference type="AlphaFoldDB" id="A0A9Q1H6E6"/>
<keyword evidence="1" id="KW-1133">Transmembrane helix</keyword>
<dbReference type="EMBL" id="JAIZAY010000008">
    <property type="protein sequence ID" value="KAJ8037287.1"/>
    <property type="molecule type" value="Genomic_DNA"/>
</dbReference>
<evidence type="ECO:0000256" key="1">
    <source>
        <dbReference type="SAM" id="Phobius"/>
    </source>
</evidence>
<comment type="caution">
    <text evidence="2">The sequence shown here is derived from an EMBL/GenBank/DDBJ whole genome shotgun (WGS) entry which is preliminary data.</text>
</comment>
<feature type="transmembrane region" description="Helical" evidence="1">
    <location>
        <begin position="176"/>
        <end position="203"/>
    </location>
</feature>
<dbReference type="OrthoDB" id="10042460at2759"/>
<proteinExistence type="predicted"/>
<accession>A0A9Q1H6E6</accession>
<keyword evidence="3" id="KW-1185">Reference proteome</keyword>
<dbReference type="Proteomes" id="UP001152320">
    <property type="component" value="Chromosome 8"/>
</dbReference>
<evidence type="ECO:0000313" key="2">
    <source>
        <dbReference type="EMBL" id="KAJ8037287.1"/>
    </source>
</evidence>
<feature type="transmembrane region" description="Helical" evidence="1">
    <location>
        <begin position="307"/>
        <end position="327"/>
    </location>
</feature>
<evidence type="ECO:0000313" key="3">
    <source>
        <dbReference type="Proteomes" id="UP001152320"/>
    </source>
</evidence>
<feature type="transmembrane region" description="Helical" evidence="1">
    <location>
        <begin position="209"/>
        <end position="228"/>
    </location>
</feature>
<gene>
    <name evidence="2" type="ORF">HOLleu_18068</name>
</gene>
<sequence length="526" mass="61271">MEAVNNACYYSETTRQTEMLPLLSEIEAKPKYDACPANGTASLNLEIRNDKIPALVWMAMKISCMFYHQNITGTRLCFRCRIRESQDYVKLTGQKEDLIGYLSSNYIDPISQWYELPDVKRSAYKEMYALVEIQEDNERTASCKYCDIYWWNYDGNVEKYNDCTIGAKTWNHPGSWLLSLLTLCGTLTVLVFHTIYRIVLTWWGKEEEILHTVAYGVFMMNMILYPALSLCSKIMSRFRGIRPRLSWATAINARYILKRLQFIGFLRDGIPGKLLFLLCNLLPFIIASYRTYIYINVLKTVDKHSVSSVLFGGIVMWMWGNFQYLLYLTRLSFQRQFLLVTRFIESHNDDLESCLLLIGNAVQDFNCFRKFIVIYMTLFVSINTWTLTTQVTWQYLLLKNTQVYDLNCRIPQSIKYLNILYWSNVSFFIILGIWSVGGFDVTSIFEEFRVNIVSLKRKSTYKVWKRLIQQVDNVSSVPRGGVIKSTMILSVINFFIALQIGEDQTVSDWTDISICNFVKIVTEQPA</sequence>
<name>A0A9Q1H6E6_HOLLE</name>